<feature type="domain" description="AMP-dependent synthetase/ligase" evidence="3">
    <location>
        <begin position="68"/>
        <end position="439"/>
    </location>
</feature>
<dbReference type="EMBL" id="NVUL01000002">
    <property type="protein sequence ID" value="PCI82184.1"/>
    <property type="molecule type" value="Genomic_DNA"/>
</dbReference>
<dbReference type="Pfam" id="PF00501">
    <property type="entry name" value="AMP-binding"/>
    <property type="match status" value="1"/>
</dbReference>
<dbReference type="Pfam" id="PF13193">
    <property type="entry name" value="AMP-binding_C"/>
    <property type="match status" value="1"/>
</dbReference>
<evidence type="ECO:0000256" key="2">
    <source>
        <dbReference type="ARBA" id="ARBA00022598"/>
    </source>
</evidence>
<dbReference type="Gene3D" id="3.30.300.30">
    <property type="match status" value="1"/>
</dbReference>
<name>A0A2A4XI76_9GAMM</name>
<comment type="similarity">
    <text evidence="1">Belongs to the ATP-dependent AMP-binding enzyme family.</text>
</comment>
<evidence type="ECO:0000259" key="3">
    <source>
        <dbReference type="Pfam" id="PF00501"/>
    </source>
</evidence>
<dbReference type="Gene3D" id="2.30.38.10">
    <property type="entry name" value="Luciferase, Domain 3"/>
    <property type="match status" value="1"/>
</dbReference>
<evidence type="ECO:0000256" key="1">
    <source>
        <dbReference type="ARBA" id="ARBA00006432"/>
    </source>
</evidence>
<dbReference type="GO" id="GO:0031956">
    <property type="term" value="F:medium-chain fatty acid-CoA ligase activity"/>
    <property type="evidence" value="ECO:0007669"/>
    <property type="project" value="TreeGrafter"/>
</dbReference>
<dbReference type="AlphaFoldDB" id="A0A2A4XI76"/>
<dbReference type="InterPro" id="IPR000873">
    <property type="entry name" value="AMP-dep_synth/lig_dom"/>
</dbReference>
<sequence>MTIQANKLSEQQISDDLSQLKTIAAAHMAPGTALETETINIDGQDLNVFANVPANLGELYKLGLEADDQTFLVYQQERFSFAESLDLALRMARVLREKYEIQLGDRVAICARNSPEWCIAYMATTLVGAIAVPMNSWWKGPELKYGLSDSNSKLIFLDPARLDLVQPFLDSLDVQIVMFKPEIESAFPEFYELARSVEPLSQDELNEIEVFPEDKASIMYTSGSTGMPKGVLSTHRNIINALYTWKFVKEITEILRPELLEENPEFPPALLANVPLFHVTGSHAQFLASFVYLRKFVMMYKWDAEAALKLIEEERISVFHGVPTMAWEIMQSPNFDATDLSSLRGVQSGGAARPPEHLNMIMQKFPDSAIPGLGYGLTETNAIGAIISGKFYASRPNSTGRPTPPVTSVKIVDDEGNTLEDGGVGEICIKGATVMKGYWNNPEATAEVIKDGWFHSGDIGMLDELGFLIILDRAKDIVIRGGENIGCAEVEYAISEHPEVNEVSVYGIPEERLGEMLCSSIMLQAGSELNSAQLTSFLSSRIAAFKIPEKFFFQYEQLPRIATGKIAKKELRQKTLKLLSK</sequence>
<accession>A0A2A4XI76</accession>
<protein>
    <submittedName>
        <fullName evidence="5">Long-chain fatty acid--CoA ligase</fullName>
    </submittedName>
</protein>
<dbReference type="PANTHER" id="PTHR43201">
    <property type="entry name" value="ACYL-COA SYNTHETASE"/>
    <property type="match status" value="1"/>
</dbReference>
<feature type="domain" description="AMP-binding enzyme C-terminal" evidence="4">
    <location>
        <begin position="489"/>
        <end position="565"/>
    </location>
</feature>
<dbReference type="SUPFAM" id="SSF56801">
    <property type="entry name" value="Acetyl-CoA synthetase-like"/>
    <property type="match status" value="1"/>
</dbReference>
<comment type="caution">
    <text evidence="5">The sequence shown here is derived from an EMBL/GenBank/DDBJ whole genome shotgun (WGS) entry which is preliminary data.</text>
</comment>
<dbReference type="Proteomes" id="UP000218767">
    <property type="component" value="Unassembled WGS sequence"/>
</dbReference>
<evidence type="ECO:0000313" key="6">
    <source>
        <dbReference type="Proteomes" id="UP000218767"/>
    </source>
</evidence>
<proteinExistence type="inferred from homology"/>
<dbReference type="Gene3D" id="3.40.50.980">
    <property type="match status" value="2"/>
</dbReference>
<evidence type="ECO:0000259" key="4">
    <source>
        <dbReference type="Pfam" id="PF13193"/>
    </source>
</evidence>
<dbReference type="GO" id="GO:0006631">
    <property type="term" value="P:fatty acid metabolic process"/>
    <property type="evidence" value="ECO:0007669"/>
    <property type="project" value="TreeGrafter"/>
</dbReference>
<dbReference type="PROSITE" id="PS00455">
    <property type="entry name" value="AMP_BINDING"/>
    <property type="match status" value="1"/>
</dbReference>
<organism evidence="5 6">
    <name type="scientific">SAR86 cluster bacterium</name>
    <dbReference type="NCBI Taxonomy" id="2030880"/>
    <lineage>
        <taxon>Bacteria</taxon>
        <taxon>Pseudomonadati</taxon>
        <taxon>Pseudomonadota</taxon>
        <taxon>Gammaproteobacteria</taxon>
        <taxon>SAR86 cluster</taxon>
    </lineage>
</organism>
<reference evidence="6" key="1">
    <citation type="submission" date="2017-08" db="EMBL/GenBank/DDBJ databases">
        <title>A dynamic microbial community with high functional redundancy inhabits the cold, oxic subseafloor aquifer.</title>
        <authorList>
            <person name="Tully B.J."/>
            <person name="Wheat C.G."/>
            <person name="Glazer B.T."/>
            <person name="Huber J.A."/>
        </authorList>
    </citation>
    <scope>NUCLEOTIDE SEQUENCE [LARGE SCALE GENOMIC DNA]</scope>
</reference>
<dbReference type="InterPro" id="IPR045851">
    <property type="entry name" value="AMP-bd_C_sf"/>
</dbReference>
<keyword evidence="2 5" id="KW-0436">Ligase</keyword>
<dbReference type="PANTHER" id="PTHR43201:SF5">
    <property type="entry name" value="MEDIUM-CHAIN ACYL-COA LIGASE ACSF2, MITOCHONDRIAL"/>
    <property type="match status" value="1"/>
</dbReference>
<dbReference type="InterPro" id="IPR020845">
    <property type="entry name" value="AMP-binding_CS"/>
</dbReference>
<gene>
    <name evidence="5" type="ORF">COB20_00840</name>
</gene>
<dbReference type="InterPro" id="IPR025110">
    <property type="entry name" value="AMP-bd_C"/>
</dbReference>
<evidence type="ECO:0000313" key="5">
    <source>
        <dbReference type="EMBL" id="PCI82184.1"/>
    </source>
</evidence>